<dbReference type="EMBL" id="BSUJ01000001">
    <property type="protein sequence ID" value="GMA20645.1"/>
    <property type="molecule type" value="Genomic_DNA"/>
</dbReference>
<sequence>MRPVDEHAALLLAACAPLPAVDVPLLEAHGLVLAADVHSGVRLPPFTNSAMDGYAVRHGEVAAASPERPVTLPVAGDVAAGARGEVYVEEGTTVRIMTGAPMPQGVDAVVAVEQTDRGTAQVEIYEAAPAGQHLRELGSDVEVGDLVCAAGTLVDARVVALLASVEATTVSVHPRPRVVVLSTGDELVEPGSPLGYGQIVDSNGPMLEAACAEDGFVSSRVHGVVDDESSFTAELEAALAVSDAVITTGGVSAGAYDTVKAVLSRGGAMEFGPVAMQPGKPQGFGVMTAADGREVPVFTLPGNPVSALVSYEVFVAPCLRVLAGRLPSVADVVEATVTEGWRAPEGKVQFTRVVLSRSETDPERYDVRPAGGQGSYQLSSLVQANGLAVVPVEVTRVGVGDTVGVRLLVPRGEIT</sequence>
<evidence type="ECO:0000313" key="10">
    <source>
        <dbReference type="Proteomes" id="UP001157109"/>
    </source>
</evidence>
<comment type="cofactor">
    <cofactor evidence="7">
        <name>Mg(2+)</name>
        <dbReference type="ChEBI" id="CHEBI:18420"/>
    </cofactor>
</comment>
<dbReference type="CDD" id="cd00887">
    <property type="entry name" value="MoeA"/>
    <property type="match status" value="1"/>
</dbReference>
<organism evidence="9 10">
    <name type="scientific">Arsenicicoccus piscis</name>
    <dbReference type="NCBI Taxonomy" id="673954"/>
    <lineage>
        <taxon>Bacteria</taxon>
        <taxon>Bacillati</taxon>
        <taxon>Actinomycetota</taxon>
        <taxon>Actinomycetes</taxon>
        <taxon>Micrococcales</taxon>
        <taxon>Intrasporangiaceae</taxon>
        <taxon>Arsenicicoccus</taxon>
    </lineage>
</organism>
<keyword evidence="5 7" id="KW-0501">Molybdenum cofactor biosynthesis</keyword>
<protein>
    <recommendedName>
        <fullName evidence="7">Molybdopterin molybdenumtransferase</fullName>
        <ecNumber evidence="7">2.10.1.1</ecNumber>
    </recommendedName>
</protein>
<dbReference type="SMART" id="SM00852">
    <property type="entry name" value="MoCF_biosynth"/>
    <property type="match status" value="1"/>
</dbReference>
<reference evidence="10" key="1">
    <citation type="journal article" date="2019" name="Int. J. Syst. Evol. Microbiol.">
        <title>The Global Catalogue of Microorganisms (GCM) 10K type strain sequencing project: providing services to taxonomists for standard genome sequencing and annotation.</title>
        <authorList>
            <consortium name="The Broad Institute Genomics Platform"/>
            <consortium name="The Broad Institute Genome Sequencing Center for Infectious Disease"/>
            <person name="Wu L."/>
            <person name="Ma J."/>
        </authorList>
    </citation>
    <scope>NUCLEOTIDE SEQUENCE [LARGE SCALE GENOMIC DNA]</scope>
    <source>
        <strain evidence="10">NBRC 105830</strain>
    </source>
</reference>
<dbReference type="InterPro" id="IPR001453">
    <property type="entry name" value="MoaB/Mog_dom"/>
</dbReference>
<keyword evidence="7" id="KW-0479">Metal-binding</keyword>
<comment type="pathway">
    <text evidence="2 7">Cofactor biosynthesis; molybdopterin biosynthesis.</text>
</comment>
<keyword evidence="10" id="KW-1185">Reference proteome</keyword>
<dbReference type="InterPro" id="IPR036425">
    <property type="entry name" value="MoaB/Mog-like_dom_sf"/>
</dbReference>
<keyword evidence="7" id="KW-0460">Magnesium</keyword>
<evidence type="ECO:0000256" key="3">
    <source>
        <dbReference type="ARBA" id="ARBA00010763"/>
    </source>
</evidence>
<dbReference type="PANTHER" id="PTHR10192">
    <property type="entry name" value="MOLYBDOPTERIN BIOSYNTHESIS PROTEIN"/>
    <property type="match status" value="1"/>
</dbReference>
<dbReference type="InterPro" id="IPR005111">
    <property type="entry name" value="MoeA_C_domain_IV"/>
</dbReference>
<dbReference type="InterPro" id="IPR005110">
    <property type="entry name" value="MoeA_linker/N"/>
</dbReference>
<dbReference type="Pfam" id="PF03453">
    <property type="entry name" value="MoeA_N"/>
    <property type="match status" value="1"/>
</dbReference>
<dbReference type="SUPFAM" id="SSF53218">
    <property type="entry name" value="Molybdenum cofactor biosynthesis proteins"/>
    <property type="match status" value="1"/>
</dbReference>
<evidence type="ECO:0000313" key="9">
    <source>
        <dbReference type="EMBL" id="GMA20645.1"/>
    </source>
</evidence>
<dbReference type="Pfam" id="PF03454">
    <property type="entry name" value="MoeA_C"/>
    <property type="match status" value="1"/>
</dbReference>
<evidence type="ECO:0000256" key="2">
    <source>
        <dbReference type="ARBA" id="ARBA00005046"/>
    </source>
</evidence>
<evidence type="ECO:0000256" key="7">
    <source>
        <dbReference type="RuleBase" id="RU365090"/>
    </source>
</evidence>
<dbReference type="SUPFAM" id="SSF63867">
    <property type="entry name" value="MoeA C-terminal domain-like"/>
    <property type="match status" value="1"/>
</dbReference>
<keyword evidence="4 7" id="KW-0500">Molybdenum</keyword>
<proteinExistence type="inferred from homology"/>
<dbReference type="NCBIfam" id="NF045515">
    <property type="entry name" value="Glp_gephyrin"/>
    <property type="match status" value="1"/>
</dbReference>
<dbReference type="InterPro" id="IPR036688">
    <property type="entry name" value="MoeA_C_domain_IV_sf"/>
</dbReference>
<dbReference type="Proteomes" id="UP001157109">
    <property type="component" value="Unassembled WGS sequence"/>
</dbReference>
<evidence type="ECO:0000259" key="8">
    <source>
        <dbReference type="SMART" id="SM00852"/>
    </source>
</evidence>
<dbReference type="InterPro" id="IPR038987">
    <property type="entry name" value="MoeA-like"/>
</dbReference>
<keyword evidence="7" id="KW-0808">Transferase</keyword>
<evidence type="ECO:0000256" key="1">
    <source>
        <dbReference type="ARBA" id="ARBA00002901"/>
    </source>
</evidence>
<accession>A0ABQ6HR11</accession>
<name>A0ABQ6HR11_9MICO</name>
<gene>
    <name evidence="9" type="primary">moeA</name>
    <name evidence="9" type="ORF">GCM10025862_26660</name>
</gene>
<dbReference type="InterPro" id="IPR036135">
    <property type="entry name" value="MoeA_linker/N_sf"/>
</dbReference>
<dbReference type="Gene3D" id="2.170.190.11">
    <property type="entry name" value="Molybdopterin biosynthesis moea protein, domain 3"/>
    <property type="match status" value="1"/>
</dbReference>
<dbReference type="Gene3D" id="3.40.980.10">
    <property type="entry name" value="MoaB/Mog-like domain"/>
    <property type="match status" value="1"/>
</dbReference>
<evidence type="ECO:0000256" key="6">
    <source>
        <dbReference type="ARBA" id="ARBA00047317"/>
    </source>
</evidence>
<feature type="domain" description="MoaB/Mog" evidence="8">
    <location>
        <begin position="179"/>
        <end position="321"/>
    </location>
</feature>
<dbReference type="EC" id="2.10.1.1" evidence="7"/>
<comment type="function">
    <text evidence="1 7">Catalyzes the insertion of molybdate into adenylated molybdopterin with the concomitant release of AMP.</text>
</comment>
<evidence type="ECO:0000256" key="4">
    <source>
        <dbReference type="ARBA" id="ARBA00022505"/>
    </source>
</evidence>
<dbReference type="NCBIfam" id="TIGR00177">
    <property type="entry name" value="molyb_syn"/>
    <property type="match status" value="1"/>
</dbReference>
<dbReference type="Gene3D" id="3.90.105.10">
    <property type="entry name" value="Molybdopterin biosynthesis moea protein, domain 2"/>
    <property type="match status" value="1"/>
</dbReference>
<dbReference type="SUPFAM" id="SSF63882">
    <property type="entry name" value="MoeA N-terminal region -like"/>
    <property type="match status" value="1"/>
</dbReference>
<dbReference type="Pfam" id="PF00994">
    <property type="entry name" value="MoCF_biosynth"/>
    <property type="match status" value="1"/>
</dbReference>
<comment type="caution">
    <text evidence="9">The sequence shown here is derived from an EMBL/GenBank/DDBJ whole genome shotgun (WGS) entry which is preliminary data.</text>
</comment>
<dbReference type="RefSeq" id="WP_241444063.1">
    <property type="nucleotide sequence ID" value="NZ_BSUJ01000001.1"/>
</dbReference>
<comment type="catalytic activity">
    <reaction evidence="6">
        <text>adenylyl-molybdopterin + molybdate = Mo-molybdopterin + AMP + H(+)</text>
        <dbReference type="Rhea" id="RHEA:35047"/>
        <dbReference type="ChEBI" id="CHEBI:15378"/>
        <dbReference type="ChEBI" id="CHEBI:36264"/>
        <dbReference type="ChEBI" id="CHEBI:62727"/>
        <dbReference type="ChEBI" id="CHEBI:71302"/>
        <dbReference type="ChEBI" id="CHEBI:456215"/>
        <dbReference type="EC" id="2.10.1.1"/>
    </reaction>
</comment>
<comment type="similarity">
    <text evidence="3 7">Belongs to the MoeA family.</text>
</comment>
<evidence type="ECO:0000256" key="5">
    <source>
        <dbReference type="ARBA" id="ARBA00023150"/>
    </source>
</evidence>
<dbReference type="Gene3D" id="2.40.340.10">
    <property type="entry name" value="MoeA, C-terminal, domain IV"/>
    <property type="match status" value="1"/>
</dbReference>
<dbReference type="PANTHER" id="PTHR10192:SF5">
    <property type="entry name" value="GEPHYRIN"/>
    <property type="match status" value="1"/>
</dbReference>